<dbReference type="AlphaFoldDB" id="A0AAP0DWP1"/>
<gene>
    <name evidence="2" type="ORF">Syun_031692</name>
</gene>
<feature type="compositionally biased region" description="Polar residues" evidence="1">
    <location>
        <begin position="111"/>
        <end position="129"/>
    </location>
</feature>
<name>A0AAP0DWP1_9MAGN</name>
<comment type="caution">
    <text evidence="2">The sequence shown here is derived from an EMBL/GenBank/DDBJ whole genome shotgun (WGS) entry which is preliminary data.</text>
</comment>
<feature type="region of interest" description="Disordered" evidence="1">
    <location>
        <begin position="54"/>
        <end position="163"/>
    </location>
</feature>
<proteinExistence type="predicted"/>
<evidence type="ECO:0000313" key="3">
    <source>
        <dbReference type="Proteomes" id="UP001420932"/>
    </source>
</evidence>
<sequence>MQTPSGSASPSSSPHLALVSHHHLDLPFPPALAVSRSPVATAAPLVRPHRLTRVVGPLPSPSSSPARQSPPRCLTNCAASPPHWLTGSPPHRLTGSPPHPSVRSARRPLQLSRSPLPSTSPVHHNSASPLSLVGRRRLSRAPLSAAAQRTANRASPATAVTPRQSATALPTHLSALNVNFFYSFSIHIQSMFLIYIGN</sequence>
<evidence type="ECO:0000256" key="1">
    <source>
        <dbReference type="SAM" id="MobiDB-lite"/>
    </source>
</evidence>
<evidence type="ECO:0000313" key="2">
    <source>
        <dbReference type="EMBL" id="KAK9082489.1"/>
    </source>
</evidence>
<accession>A0AAP0DWP1</accession>
<dbReference type="Proteomes" id="UP001420932">
    <property type="component" value="Unassembled WGS sequence"/>
</dbReference>
<organism evidence="2 3">
    <name type="scientific">Stephania yunnanensis</name>
    <dbReference type="NCBI Taxonomy" id="152371"/>
    <lineage>
        <taxon>Eukaryota</taxon>
        <taxon>Viridiplantae</taxon>
        <taxon>Streptophyta</taxon>
        <taxon>Embryophyta</taxon>
        <taxon>Tracheophyta</taxon>
        <taxon>Spermatophyta</taxon>
        <taxon>Magnoliopsida</taxon>
        <taxon>Ranunculales</taxon>
        <taxon>Menispermaceae</taxon>
        <taxon>Menispermoideae</taxon>
        <taxon>Cissampelideae</taxon>
        <taxon>Stephania</taxon>
    </lineage>
</organism>
<protein>
    <submittedName>
        <fullName evidence="2">Uncharacterized protein</fullName>
    </submittedName>
</protein>
<keyword evidence="3" id="KW-1185">Reference proteome</keyword>
<dbReference type="EMBL" id="JBBNAF010000020">
    <property type="protein sequence ID" value="KAK9082489.1"/>
    <property type="molecule type" value="Genomic_DNA"/>
</dbReference>
<reference evidence="2 3" key="1">
    <citation type="submission" date="2024-01" db="EMBL/GenBank/DDBJ databases">
        <title>Genome assemblies of Stephania.</title>
        <authorList>
            <person name="Yang L."/>
        </authorList>
    </citation>
    <scope>NUCLEOTIDE SEQUENCE [LARGE SCALE GENOMIC DNA]</scope>
    <source>
        <strain evidence="2">YNDBR</strain>
        <tissue evidence="2">Leaf</tissue>
    </source>
</reference>
<feature type="compositionally biased region" description="Low complexity" evidence="1">
    <location>
        <begin position="61"/>
        <end position="71"/>
    </location>
</feature>